<dbReference type="PANTHER" id="PTHR16026:SF0">
    <property type="entry name" value="CARTILAGE ACIDIC PROTEIN 1"/>
    <property type="match status" value="1"/>
</dbReference>
<dbReference type="InterPro" id="IPR028994">
    <property type="entry name" value="Integrin_alpha_N"/>
</dbReference>
<dbReference type="PANTHER" id="PTHR16026">
    <property type="entry name" value="CARTILAGE ACIDIC PROTEIN 1"/>
    <property type="match status" value="1"/>
</dbReference>
<dbReference type="Pfam" id="PF07593">
    <property type="entry name" value="UnbV_ASPIC"/>
    <property type="match status" value="1"/>
</dbReference>
<dbReference type="Proteomes" id="UP001255246">
    <property type="component" value="Unassembled WGS sequence"/>
</dbReference>
<dbReference type="EMBL" id="JAVRHR010000002">
    <property type="protein sequence ID" value="MDT0607432.1"/>
    <property type="molecule type" value="Genomic_DNA"/>
</dbReference>
<name>A0ABU3AB67_9FLAO</name>
<keyword evidence="1" id="KW-0732">Signal</keyword>
<reference evidence="3 4" key="1">
    <citation type="submission" date="2023-09" db="EMBL/GenBank/DDBJ databases">
        <authorList>
            <person name="Rey-Velasco X."/>
        </authorList>
    </citation>
    <scope>NUCLEOTIDE SEQUENCE [LARGE SCALE GENOMIC DNA]</scope>
    <source>
        <strain evidence="3 4">F388</strain>
    </source>
</reference>
<proteinExistence type="predicted"/>
<keyword evidence="4" id="KW-1185">Reference proteome</keyword>
<organism evidence="3 4">
    <name type="scientific">Croceitalea rosinachiae</name>
    <dbReference type="NCBI Taxonomy" id="3075596"/>
    <lineage>
        <taxon>Bacteria</taxon>
        <taxon>Pseudomonadati</taxon>
        <taxon>Bacteroidota</taxon>
        <taxon>Flavobacteriia</taxon>
        <taxon>Flavobacteriales</taxon>
        <taxon>Flavobacteriaceae</taxon>
        <taxon>Croceitalea</taxon>
    </lineage>
</organism>
<dbReference type="InterPro" id="IPR027039">
    <property type="entry name" value="Crtac1"/>
</dbReference>
<dbReference type="SUPFAM" id="SSF69318">
    <property type="entry name" value="Integrin alpha N-terminal domain"/>
    <property type="match status" value="3"/>
</dbReference>
<dbReference type="Pfam" id="PF13517">
    <property type="entry name" value="FG-GAP_3"/>
    <property type="match status" value="5"/>
</dbReference>
<protein>
    <submittedName>
        <fullName evidence="3">VCBS repeat-containing protein</fullName>
    </submittedName>
</protein>
<evidence type="ECO:0000256" key="1">
    <source>
        <dbReference type="ARBA" id="ARBA00022729"/>
    </source>
</evidence>
<comment type="caution">
    <text evidence="3">The sequence shown here is derived from an EMBL/GenBank/DDBJ whole genome shotgun (WGS) entry which is preliminary data.</text>
</comment>
<evidence type="ECO:0000313" key="4">
    <source>
        <dbReference type="Proteomes" id="UP001255246"/>
    </source>
</evidence>
<feature type="domain" description="ASPIC/UnbV" evidence="2">
    <location>
        <begin position="519"/>
        <end position="584"/>
    </location>
</feature>
<accession>A0ABU3AB67</accession>
<evidence type="ECO:0000313" key="3">
    <source>
        <dbReference type="EMBL" id="MDT0607432.1"/>
    </source>
</evidence>
<dbReference type="InterPro" id="IPR011519">
    <property type="entry name" value="UnbV_ASPIC"/>
</dbReference>
<dbReference type="InterPro" id="IPR013517">
    <property type="entry name" value="FG-GAP"/>
</dbReference>
<dbReference type="Gene3D" id="2.130.10.130">
    <property type="entry name" value="Integrin alpha, N-terminal"/>
    <property type="match status" value="3"/>
</dbReference>
<sequence>MTSKFPLALIPLLIANVFLQSCKQAKSDSPMELMNPAEIGIDFVNQLSFDKDFNGYNYRNYYNGGGVAIGDINNDGLTDIYFTANLEKNRLYLNKGDFTFEDITEKSGTGGKSSWSTGVSMVDINSDGLLDIYVCNSGDIRMTNKQNELFINNGDLTFTESALQYNLADVGFGTHASFFDYDKDGDLDVYILNNSYKPLAAFDQRQNERAKRNLLGGDKLMRNEGNAFIDVSEEAGIYGSEIGFGLGVAIGDINGDNWEDIFVSNDFFERDYLYINQQDGTFSEELTDYFQSISLNSMGADIADVNNDGKNDLFVTDMLPRDDARIKSKITFMDWNKSEFNRRYGYHNQFSRNVFQLSSPEGYKEVGRLSNLEATDWSWGALIFDLDNDGLKDIFVANGIYQDLTDLDYINYISNEALMKGLISQDGFDYDKLSKHIPSSPIPNNFFKNVDGLAFKEASNEFGLDLKGFSNGSAYGDLDNDGDLDLVINNVNGVASIYRNNTSGNSISLILKGETNKYGIGSKIFIQSDSNEYYYEQQPVRGFQSSMDTKLVVGLNTAAPINIKILWPEGKVSVLKNIDVNQTIQIKELEAEVPNLKEVASKGETIFQPINLLNVQHKESHFVDFDRDRFLYHMVSAKGPKLTLTDWNQDGINDLFVSGGKEVSSQIFAIGGKYESLKIDGNFEATEGIFLDVDGDKDLDFIIGSGGVETEKGSKILKDKLYINEDESFIKSIDNPFGLTINTSCVATSDFDGDGDLDVFVGEGSRPTQYGLPSDGYLFENKGEGAFEDVTKTWLPSLKGIGMISDAIFADIDGDGRQDLIVTGEFMGIHCFLHSGQAFEPKENGLDNLKGWWNTLHITDLDADGDLDIVAGNHGLNSIFKASITQPIALFVNDYDQNDFIDPILTKYNKLGEAVPYAIRNDLIDQIASIKKVFPDFKSYEGATVQKMFSKDQLDNSVVAKATHLSSMLFINQGDATFAIKPLPAAAQLTPIFAISSGDYDHDGDKDLVLGGNLFGVKPQAGRYDATDGIYLKNEGGLQFQAEDGGFKAPGEIRDIVTKDSLVIVARNDDTVLFFKF</sequence>
<evidence type="ECO:0000259" key="2">
    <source>
        <dbReference type="Pfam" id="PF07593"/>
    </source>
</evidence>
<gene>
    <name evidence="3" type="ORF">RM706_10345</name>
</gene>
<dbReference type="RefSeq" id="WP_311351124.1">
    <property type="nucleotide sequence ID" value="NZ_JAVRHR010000002.1"/>
</dbReference>
<dbReference type="PROSITE" id="PS51257">
    <property type="entry name" value="PROKAR_LIPOPROTEIN"/>
    <property type="match status" value="1"/>
</dbReference>